<organism evidence="1 2">
    <name type="scientific">Lates japonicus</name>
    <name type="common">Japanese lates</name>
    <dbReference type="NCBI Taxonomy" id="270547"/>
    <lineage>
        <taxon>Eukaryota</taxon>
        <taxon>Metazoa</taxon>
        <taxon>Chordata</taxon>
        <taxon>Craniata</taxon>
        <taxon>Vertebrata</taxon>
        <taxon>Euteleostomi</taxon>
        <taxon>Actinopterygii</taxon>
        <taxon>Neopterygii</taxon>
        <taxon>Teleostei</taxon>
        <taxon>Neoteleostei</taxon>
        <taxon>Acanthomorphata</taxon>
        <taxon>Carangaria</taxon>
        <taxon>Carangaria incertae sedis</taxon>
        <taxon>Centropomidae</taxon>
        <taxon>Lates</taxon>
    </lineage>
</organism>
<dbReference type="Proteomes" id="UP001279410">
    <property type="component" value="Unassembled WGS sequence"/>
</dbReference>
<name>A0AAD3MBP0_LATJO</name>
<evidence type="ECO:0000313" key="2">
    <source>
        <dbReference type="Proteomes" id="UP001279410"/>
    </source>
</evidence>
<gene>
    <name evidence="1" type="ORF">AKAME5_000449100</name>
</gene>
<comment type="caution">
    <text evidence="1">The sequence shown here is derived from an EMBL/GenBank/DDBJ whole genome shotgun (WGS) entry which is preliminary data.</text>
</comment>
<reference evidence="1" key="1">
    <citation type="submission" date="2022-08" db="EMBL/GenBank/DDBJ databases">
        <title>Genome sequencing of akame (Lates japonicus).</title>
        <authorList>
            <person name="Hashiguchi Y."/>
            <person name="Takahashi H."/>
        </authorList>
    </citation>
    <scope>NUCLEOTIDE SEQUENCE</scope>
    <source>
        <strain evidence="1">Kochi</strain>
    </source>
</reference>
<keyword evidence="2" id="KW-1185">Reference proteome</keyword>
<accession>A0AAD3MBP0</accession>
<protein>
    <submittedName>
        <fullName evidence="1">Asc-type amino acid transporter 1 isoform X6</fullName>
    </submittedName>
</protein>
<sequence>MSEELVDLCTGHLVYVFANVAYVTAMSPQEPLASNVVAVTVFLPEREKVISTPAGLLLHLRHTLHPIPAALLFTVESQLPAN</sequence>
<proteinExistence type="predicted"/>
<dbReference type="AlphaFoldDB" id="A0AAD3MBP0"/>
<evidence type="ECO:0000313" key="1">
    <source>
        <dbReference type="EMBL" id="GLD51433.1"/>
    </source>
</evidence>
<dbReference type="EMBL" id="BRZM01000010">
    <property type="protein sequence ID" value="GLD51433.1"/>
    <property type="molecule type" value="Genomic_DNA"/>
</dbReference>